<dbReference type="VEuPathDB" id="FungiDB:C8Q69DRAFT_464074"/>
<dbReference type="SUPFAM" id="SSF48452">
    <property type="entry name" value="TPR-like"/>
    <property type="match status" value="1"/>
</dbReference>
<dbReference type="GO" id="GO:0042162">
    <property type="term" value="F:telomeric DNA binding"/>
    <property type="evidence" value="ECO:0007669"/>
    <property type="project" value="TreeGrafter"/>
</dbReference>
<organism evidence="3 4">
    <name type="scientific">Byssochlamys spectabilis</name>
    <name type="common">Paecilomyces variotii</name>
    <dbReference type="NCBI Taxonomy" id="264951"/>
    <lineage>
        <taxon>Eukaryota</taxon>
        <taxon>Fungi</taxon>
        <taxon>Dikarya</taxon>
        <taxon>Ascomycota</taxon>
        <taxon>Pezizomycotina</taxon>
        <taxon>Eurotiomycetes</taxon>
        <taxon>Eurotiomycetidae</taxon>
        <taxon>Eurotiales</taxon>
        <taxon>Thermoascaceae</taxon>
        <taxon>Paecilomyces</taxon>
    </lineage>
</organism>
<dbReference type="PANTHER" id="PTHR15696">
    <property type="entry name" value="SMG-7 SUPPRESSOR WITH MORPHOLOGICAL EFFECT ON GENITALIA PROTEIN 7"/>
    <property type="match status" value="1"/>
</dbReference>
<evidence type="ECO:0000313" key="4">
    <source>
        <dbReference type="Proteomes" id="UP000283841"/>
    </source>
</evidence>
<reference evidence="3 4" key="1">
    <citation type="journal article" date="2018" name="Front. Microbiol.">
        <title>Genomic and genetic insights into a cosmopolitan fungus, Paecilomyces variotii (Eurotiales).</title>
        <authorList>
            <person name="Urquhart A.S."/>
            <person name="Mondo S.J."/>
            <person name="Makela M.R."/>
            <person name="Hane J.K."/>
            <person name="Wiebenga A."/>
            <person name="He G."/>
            <person name="Mihaltcheva S."/>
            <person name="Pangilinan J."/>
            <person name="Lipzen A."/>
            <person name="Barry K."/>
            <person name="de Vries R.P."/>
            <person name="Grigoriev I.V."/>
            <person name="Idnurm A."/>
        </authorList>
    </citation>
    <scope>NUCLEOTIDE SEQUENCE [LARGE SCALE GENOMIC DNA]</scope>
    <source>
        <strain evidence="3 4">CBS 101075</strain>
    </source>
</reference>
<feature type="compositionally biased region" description="Polar residues" evidence="1">
    <location>
        <begin position="37"/>
        <end position="59"/>
    </location>
</feature>
<dbReference type="Pfam" id="PF10373">
    <property type="entry name" value="EST1_DNA_bind"/>
    <property type="match status" value="1"/>
</dbReference>
<dbReference type="AlphaFoldDB" id="A0A443HWA8"/>
<feature type="compositionally biased region" description="Basic and acidic residues" evidence="1">
    <location>
        <begin position="770"/>
        <end position="791"/>
    </location>
</feature>
<feature type="compositionally biased region" description="Basic and acidic residues" evidence="1">
    <location>
        <begin position="201"/>
        <end position="214"/>
    </location>
</feature>
<feature type="compositionally biased region" description="Basic residues" evidence="1">
    <location>
        <begin position="7"/>
        <end position="20"/>
    </location>
</feature>
<dbReference type="InterPro" id="IPR018834">
    <property type="entry name" value="DNA/RNA-bd_Est1-type"/>
</dbReference>
<name>A0A443HWA8_BYSSP</name>
<proteinExistence type="predicted"/>
<accession>A0A443HWA8</accession>
<evidence type="ECO:0000256" key="1">
    <source>
        <dbReference type="SAM" id="MobiDB-lite"/>
    </source>
</evidence>
<dbReference type="GO" id="GO:0005697">
    <property type="term" value="C:telomerase holoenzyme complex"/>
    <property type="evidence" value="ECO:0007669"/>
    <property type="project" value="TreeGrafter"/>
</dbReference>
<dbReference type="RefSeq" id="XP_028485767.1">
    <property type="nucleotide sequence ID" value="XM_028630393.1"/>
</dbReference>
<dbReference type="FunFam" id="1.25.40.10:FF:000202">
    <property type="entry name" value="Unplaced genomic scaffold supercont1.7, whole genome shotgun sequence"/>
    <property type="match status" value="1"/>
</dbReference>
<feature type="region of interest" description="Disordered" evidence="1">
    <location>
        <begin position="193"/>
        <end position="217"/>
    </location>
</feature>
<dbReference type="InterPro" id="IPR011990">
    <property type="entry name" value="TPR-like_helical_dom_sf"/>
</dbReference>
<feature type="region of interest" description="Disordered" evidence="1">
    <location>
        <begin position="769"/>
        <end position="791"/>
    </location>
</feature>
<dbReference type="PANTHER" id="PTHR15696:SF0">
    <property type="entry name" value="TELOMERASE-BINDING PROTEIN EST1A"/>
    <property type="match status" value="1"/>
</dbReference>
<dbReference type="GO" id="GO:0000184">
    <property type="term" value="P:nuclear-transcribed mRNA catabolic process, nonsense-mediated decay"/>
    <property type="evidence" value="ECO:0007669"/>
    <property type="project" value="TreeGrafter"/>
</dbReference>
<dbReference type="Gene3D" id="1.25.40.10">
    <property type="entry name" value="Tetratricopeptide repeat domain"/>
    <property type="match status" value="1"/>
</dbReference>
<dbReference type="Proteomes" id="UP000283841">
    <property type="component" value="Unassembled WGS sequence"/>
</dbReference>
<dbReference type="GO" id="GO:0070034">
    <property type="term" value="F:telomerase RNA binding"/>
    <property type="evidence" value="ECO:0007669"/>
    <property type="project" value="TreeGrafter"/>
</dbReference>
<comment type="caution">
    <text evidence="3">The sequence shown here is derived from an EMBL/GenBank/DDBJ whole genome shotgun (WGS) entry which is preliminary data.</text>
</comment>
<dbReference type="STRING" id="264951.A0A443HWA8"/>
<feature type="region of interest" description="Disordered" evidence="1">
    <location>
        <begin position="1"/>
        <end position="168"/>
    </location>
</feature>
<dbReference type="GeneID" id="39599670"/>
<feature type="domain" description="DNA/RNA-binding" evidence="2">
    <location>
        <begin position="393"/>
        <end position="689"/>
    </location>
</feature>
<feature type="compositionally biased region" description="Basic and acidic residues" evidence="1">
    <location>
        <begin position="84"/>
        <end position="110"/>
    </location>
</feature>
<dbReference type="EMBL" id="RCNU01000004">
    <property type="protein sequence ID" value="RWQ96122.1"/>
    <property type="molecule type" value="Genomic_DNA"/>
</dbReference>
<keyword evidence="4" id="KW-1185">Reference proteome</keyword>
<gene>
    <name evidence="3" type="ORF">C8Q69DRAFT_464074</name>
</gene>
<evidence type="ECO:0000313" key="3">
    <source>
        <dbReference type="EMBL" id="RWQ96122.1"/>
    </source>
</evidence>
<evidence type="ECO:0000259" key="2">
    <source>
        <dbReference type="Pfam" id="PF10373"/>
    </source>
</evidence>
<dbReference type="InterPro" id="IPR045153">
    <property type="entry name" value="Est1/Ebs1-like"/>
</dbReference>
<sequence>MNESIKRAHRKQFLRNHHRFSSPFSAGAESNAGKQPIQRSFSSSLSKDGHSSVSSTSNYHDGVLSPAVPLGRPRSAYASPDAPRLQDLDLHGRSRNPAERSFTAKKDHNSRSPISKARVRSAYERRKRTATSEERGNVGSPVRIRRTVSTKDQPRKPQESGMAINPLDMDDTGAVLAENWHDAATNAVSAKALDRSGNTQAEHHNVTNKSERRLSNSSASGMFLQPETHPITEDQLVNEVRGIYAGLVMVEKKCMEIDKRQSQSRDALDDRQWQALIALHRTLLHEHHDFFLASQHPSASLGLRRLAERYAMPARMWRYGIHSFLELLRHGLPDSLEHMLTFIYMAYSMMTLLLESVPAFQDTWIECLGDLARYRMAVEEVDMRDREVWSGVARYWYNKAADKNPDVGRIQHHLAVLARPNIVQQLFYYTKSLVSVQPFPSAKESILLLFNPLLDRSRPVSERYPAAIAAFVSAHATLFVNGSIQQFIELSDKFLHLLDNYIARSGTLFREHGVHVVCSNYAAILEYGQKDAIIPIEFSPERTQHLDQQEVYQSAREFWKASNHTMPREAPTLLRETASTKADSAFSSSEEILAHASYLSFSTLAVILQRLGDKNVLPSVHVSLAFLWCFALNPRAMLHIQQYVPWVRIASFLNTLIRSDIDMERVEHEEFPHPEPGIAAQLPEDFLIRGQMWSQLYHPKGFFSSCTGEDEERSIEFPSIIVPRTHRCLWLGMRIASLECWITYNRETRTFAATAFAFDLENTMRQPNMIDRKSKTLSPDPKDRDTKMTDV</sequence>
<protein>
    <recommendedName>
        <fullName evidence="2">DNA/RNA-binding domain-containing protein</fullName>
    </recommendedName>
</protein>